<accession>A0A9W4U953</accession>
<gene>
    <name evidence="6" type="ORF">PDIGIT_LOCUS2968</name>
</gene>
<keyword evidence="2" id="KW-0058">Aromatic hydrocarbons catabolism</keyword>
<dbReference type="EMBL" id="CAOQHR010000002">
    <property type="protein sequence ID" value="CAI6304495.1"/>
    <property type="molecule type" value="Genomic_DNA"/>
</dbReference>
<dbReference type="AlphaFoldDB" id="A0A9W4U953"/>
<organism evidence="6 7">
    <name type="scientific">Periconia digitata</name>
    <dbReference type="NCBI Taxonomy" id="1303443"/>
    <lineage>
        <taxon>Eukaryota</taxon>
        <taxon>Fungi</taxon>
        <taxon>Dikarya</taxon>
        <taxon>Ascomycota</taxon>
        <taxon>Pezizomycotina</taxon>
        <taxon>Dothideomycetes</taxon>
        <taxon>Pleosporomycetidae</taxon>
        <taxon>Pleosporales</taxon>
        <taxon>Massarineae</taxon>
        <taxon>Periconiaceae</taxon>
        <taxon>Periconia</taxon>
    </lineage>
</organism>
<sequence length="400" mass="44766">MSARITPYAIAVPATALATLQKKLSLASLPGETSQSEEWEYGAPRNDIKRLVEHWQTKFDWRHAESELNKLPQFTTNISVEGHESLQIHFVHKKSSSPKSIPLLFCHGWPGSFVEVAKILPLLSAGDDEPSFHVVAPSLPNFGFSQRTSKIGFGIRQHAEVCHKLMIELGYSKYVTQGGDLGFFVTRAMGELYPESILGSHLNFIVTKPPSPISSPLLILQYLTGWLTSHEKDGLKRTQEYNDSGSGYRHIQQSRPHTIGFALADSPVALLAWIYEKLHDWTDNYSWTDDEVLTWVSIYLFSSAGPESSVRIYHDLMNPKADINMGILLKYNKVSLGISYFPRDVVVLPSSWGRTLGPVVFEKRHAEGGHFAAHEKPELLVQDIKAFVQKLNISATLTGK</sequence>
<evidence type="ECO:0000256" key="3">
    <source>
        <dbReference type="ARBA" id="ARBA00022801"/>
    </source>
</evidence>
<dbReference type="Pfam" id="PF06441">
    <property type="entry name" value="EHN"/>
    <property type="match status" value="1"/>
</dbReference>
<feature type="domain" description="Epoxide hydrolase N-terminal" evidence="5">
    <location>
        <begin position="5"/>
        <end position="116"/>
    </location>
</feature>
<dbReference type="PIRSF" id="PIRSF001112">
    <property type="entry name" value="Epoxide_hydrolase"/>
    <property type="match status" value="1"/>
</dbReference>
<dbReference type="GO" id="GO:0004301">
    <property type="term" value="F:epoxide hydrolase activity"/>
    <property type="evidence" value="ECO:0007669"/>
    <property type="project" value="TreeGrafter"/>
</dbReference>
<dbReference type="Gene3D" id="3.40.50.1820">
    <property type="entry name" value="alpha/beta hydrolase"/>
    <property type="match status" value="1"/>
</dbReference>
<dbReference type="Proteomes" id="UP001152607">
    <property type="component" value="Unassembled WGS sequence"/>
</dbReference>
<feature type="active site" description="Nucleophile" evidence="4">
    <location>
        <position position="180"/>
    </location>
</feature>
<dbReference type="PANTHER" id="PTHR21661">
    <property type="entry name" value="EPOXIDE HYDROLASE 1-RELATED"/>
    <property type="match status" value="1"/>
</dbReference>
<comment type="caution">
    <text evidence="6">The sequence shown here is derived from an EMBL/GenBank/DDBJ whole genome shotgun (WGS) entry which is preliminary data.</text>
</comment>
<evidence type="ECO:0000259" key="5">
    <source>
        <dbReference type="Pfam" id="PF06441"/>
    </source>
</evidence>
<dbReference type="SUPFAM" id="SSF53474">
    <property type="entry name" value="alpha/beta-Hydrolases"/>
    <property type="match status" value="1"/>
</dbReference>
<dbReference type="InterPro" id="IPR000639">
    <property type="entry name" value="Epox_hydrolase-like"/>
</dbReference>
<dbReference type="InterPro" id="IPR016292">
    <property type="entry name" value="Epoxide_hydrolase"/>
</dbReference>
<evidence type="ECO:0000313" key="6">
    <source>
        <dbReference type="EMBL" id="CAI6304495.1"/>
    </source>
</evidence>
<evidence type="ECO:0000256" key="4">
    <source>
        <dbReference type="PIRSR" id="PIRSR001112-1"/>
    </source>
</evidence>
<evidence type="ECO:0000313" key="7">
    <source>
        <dbReference type="Proteomes" id="UP001152607"/>
    </source>
</evidence>
<protein>
    <recommendedName>
        <fullName evidence="5">Epoxide hydrolase N-terminal domain-containing protein</fullName>
    </recommendedName>
</protein>
<feature type="active site" description="Proton donor" evidence="4">
    <location>
        <position position="313"/>
    </location>
</feature>
<dbReference type="InterPro" id="IPR010497">
    <property type="entry name" value="Epoxide_hydro_N"/>
</dbReference>
<feature type="active site" description="Proton acceptor" evidence="4">
    <location>
        <position position="370"/>
    </location>
</feature>
<keyword evidence="3" id="KW-0378">Hydrolase</keyword>
<evidence type="ECO:0000256" key="1">
    <source>
        <dbReference type="ARBA" id="ARBA00010088"/>
    </source>
</evidence>
<dbReference type="GO" id="GO:0097176">
    <property type="term" value="P:epoxide metabolic process"/>
    <property type="evidence" value="ECO:0007669"/>
    <property type="project" value="TreeGrafter"/>
</dbReference>
<evidence type="ECO:0000256" key="2">
    <source>
        <dbReference type="ARBA" id="ARBA00022797"/>
    </source>
</evidence>
<proteinExistence type="inferred from homology"/>
<dbReference type="InterPro" id="IPR029058">
    <property type="entry name" value="AB_hydrolase_fold"/>
</dbReference>
<dbReference type="PANTHER" id="PTHR21661:SF35">
    <property type="entry name" value="EPOXIDE HYDROLASE"/>
    <property type="match status" value="1"/>
</dbReference>
<name>A0A9W4U953_9PLEO</name>
<keyword evidence="7" id="KW-1185">Reference proteome</keyword>
<reference evidence="6" key="1">
    <citation type="submission" date="2023-01" db="EMBL/GenBank/DDBJ databases">
        <authorList>
            <person name="Van Ghelder C."/>
            <person name="Rancurel C."/>
        </authorList>
    </citation>
    <scope>NUCLEOTIDE SEQUENCE</scope>
    <source>
        <strain evidence="6">CNCM I-4278</strain>
    </source>
</reference>
<dbReference type="PRINTS" id="PR00412">
    <property type="entry name" value="EPOXHYDRLASE"/>
</dbReference>
<comment type="similarity">
    <text evidence="1">Belongs to the peptidase S33 family.</text>
</comment>
<dbReference type="OrthoDB" id="7130006at2759"/>